<name>A0A383WBY2_TETOB</name>
<dbReference type="Proteomes" id="UP000256970">
    <property type="component" value="Unassembled WGS sequence"/>
</dbReference>
<dbReference type="EC" id="5.2.1.8" evidence="1"/>
<dbReference type="Gene3D" id="3.10.50.40">
    <property type="match status" value="1"/>
</dbReference>
<dbReference type="SUPFAM" id="SSF54534">
    <property type="entry name" value="FKBP-like"/>
    <property type="match status" value="1"/>
</dbReference>
<evidence type="ECO:0000256" key="2">
    <source>
        <dbReference type="SAM" id="MobiDB-lite"/>
    </source>
</evidence>
<feature type="domain" description="PPIase FKBP-type" evidence="3">
    <location>
        <begin position="171"/>
        <end position="273"/>
    </location>
</feature>
<dbReference type="InterPro" id="IPR001179">
    <property type="entry name" value="PPIase_FKBP_dom"/>
</dbReference>
<dbReference type="InterPro" id="IPR053111">
    <property type="entry name" value="Chloro_FKBP-type_PPIase"/>
</dbReference>
<protein>
    <recommendedName>
        <fullName evidence="1">peptidylprolyl isomerase</fullName>
        <ecNumber evidence="1">5.2.1.8</ecNumber>
    </recommendedName>
</protein>
<keyword evidence="1" id="KW-0697">Rotamase</keyword>
<dbReference type="PANTHER" id="PTHR47598:SF1">
    <property type="entry name" value="PEPTIDYL-PROLYL CIS-TRANS ISOMERASE FKBP17-2, CHLOROPLASTIC"/>
    <property type="match status" value="1"/>
</dbReference>
<dbReference type="EMBL" id="FNXT01000141">
    <property type="protein sequence ID" value="SZX61407.1"/>
    <property type="molecule type" value="Genomic_DNA"/>
</dbReference>
<evidence type="ECO:0000313" key="4">
    <source>
        <dbReference type="EMBL" id="SZX61407.1"/>
    </source>
</evidence>
<dbReference type="PANTHER" id="PTHR47598">
    <property type="entry name" value="PEPTIDYL-PROLYL CIS-TRANS ISOMERASE FKBP17-2, CHLOROPLASTIC"/>
    <property type="match status" value="1"/>
</dbReference>
<evidence type="ECO:0000256" key="1">
    <source>
        <dbReference type="PROSITE-ProRule" id="PRU00277"/>
    </source>
</evidence>
<reference evidence="5 6" key="1">
    <citation type="submission" date="2016-10" db="EMBL/GenBank/DDBJ databases">
        <authorList>
            <person name="Cai Z."/>
        </authorList>
    </citation>
    <scope>NUCLEOTIDE SEQUENCE [LARGE SCALE GENOMIC DNA]</scope>
</reference>
<dbReference type="GO" id="GO:0009507">
    <property type="term" value="C:chloroplast"/>
    <property type="evidence" value="ECO:0007669"/>
    <property type="project" value="TreeGrafter"/>
</dbReference>
<sequence length="277" mass="29202">MRAIGIPSAAPTQVQQQHQRCWSTTHIRCAAPVPGSARAHSRHSIISHADESTSPAAAQPAAEQPPAAAQQQPTPSASMSSMEGTQKRVRTPDSTDPIASFMSRRFGLAGGLAWLSFLAVGTLGEQVKTRMEVAAEKAGTVDVADSPAVTLPSGVSYKELRVGGGQQPSKGLLVVLDYIGRADGVEFENTKARGKPIVLLFGGRPFVAGMSPGLEEALKGMKAGGKRIVSVPPELGFGDRGYVMRPTEHVPDKQGLIPPGARLEYEVELLRVSIPPS</sequence>
<gene>
    <name evidence="5" type="ORF">BQ4739_LOCUS15038</name>
    <name evidence="4" type="ORF">BQ4739_LOCUS1903</name>
</gene>
<accession>A0A383WBY2</accession>
<evidence type="ECO:0000259" key="3">
    <source>
        <dbReference type="PROSITE" id="PS50059"/>
    </source>
</evidence>
<dbReference type="Pfam" id="PF00254">
    <property type="entry name" value="FKBP_C"/>
    <property type="match status" value="1"/>
</dbReference>
<dbReference type="InterPro" id="IPR046357">
    <property type="entry name" value="PPIase_dom_sf"/>
</dbReference>
<dbReference type="AlphaFoldDB" id="A0A383WBY2"/>
<feature type="compositionally biased region" description="Low complexity" evidence="2">
    <location>
        <begin position="52"/>
        <end position="82"/>
    </location>
</feature>
<dbReference type="PROSITE" id="PS50059">
    <property type="entry name" value="FKBP_PPIASE"/>
    <property type="match status" value="1"/>
</dbReference>
<keyword evidence="1" id="KW-0413">Isomerase</keyword>
<organism evidence="5 6">
    <name type="scientific">Tetradesmus obliquus</name>
    <name type="common">Green alga</name>
    <name type="synonym">Acutodesmus obliquus</name>
    <dbReference type="NCBI Taxonomy" id="3088"/>
    <lineage>
        <taxon>Eukaryota</taxon>
        <taxon>Viridiplantae</taxon>
        <taxon>Chlorophyta</taxon>
        <taxon>core chlorophytes</taxon>
        <taxon>Chlorophyceae</taxon>
        <taxon>CS clade</taxon>
        <taxon>Sphaeropleales</taxon>
        <taxon>Scenedesmaceae</taxon>
        <taxon>Tetradesmus</taxon>
    </lineage>
</organism>
<proteinExistence type="predicted"/>
<dbReference type="EMBL" id="FNXT01001219">
    <property type="protein sequence ID" value="SZX74720.1"/>
    <property type="molecule type" value="Genomic_DNA"/>
</dbReference>
<keyword evidence="6" id="KW-1185">Reference proteome</keyword>
<evidence type="ECO:0000313" key="6">
    <source>
        <dbReference type="Proteomes" id="UP000256970"/>
    </source>
</evidence>
<feature type="region of interest" description="Disordered" evidence="2">
    <location>
        <begin position="33"/>
        <end position="97"/>
    </location>
</feature>
<evidence type="ECO:0000313" key="5">
    <source>
        <dbReference type="EMBL" id="SZX74720.1"/>
    </source>
</evidence>
<comment type="catalytic activity">
    <reaction evidence="1">
        <text>[protein]-peptidylproline (omega=180) = [protein]-peptidylproline (omega=0)</text>
        <dbReference type="Rhea" id="RHEA:16237"/>
        <dbReference type="Rhea" id="RHEA-COMP:10747"/>
        <dbReference type="Rhea" id="RHEA-COMP:10748"/>
        <dbReference type="ChEBI" id="CHEBI:83833"/>
        <dbReference type="ChEBI" id="CHEBI:83834"/>
        <dbReference type="EC" id="5.2.1.8"/>
    </reaction>
</comment>
<dbReference type="STRING" id="3088.A0A383WBY2"/>
<dbReference type="GO" id="GO:0003755">
    <property type="term" value="F:peptidyl-prolyl cis-trans isomerase activity"/>
    <property type="evidence" value="ECO:0007669"/>
    <property type="project" value="UniProtKB-KW"/>
</dbReference>